<proteinExistence type="predicted"/>
<comment type="caution">
    <text evidence="2">The sequence shown here is derived from an EMBL/GenBank/DDBJ whole genome shotgun (WGS) entry which is preliminary data.</text>
</comment>
<dbReference type="RefSeq" id="WP_206369345.1">
    <property type="nucleotide sequence ID" value="NZ_CAWPTM010000112.1"/>
</dbReference>
<gene>
    <name evidence="2" type="ORF">JYA62_06200</name>
</gene>
<keyword evidence="1" id="KW-0472">Membrane</keyword>
<evidence type="ECO:0000256" key="1">
    <source>
        <dbReference type="SAM" id="Phobius"/>
    </source>
</evidence>
<feature type="transmembrane region" description="Helical" evidence="1">
    <location>
        <begin position="35"/>
        <end position="55"/>
    </location>
</feature>
<reference evidence="2 3" key="1">
    <citation type="submission" date="2021-02" db="EMBL/GenBank/DDBJ databases">
        <title>Draft Genome Sequences of 5 Vibrio neptunius Strains Isolated From of Bivalve Hatcheries.</title>
        <authorList>
            <person name="Galvis F."/>
            <person name="Barja J.L."/>
            <person name="Lemos M.L."/>
            <person name="Balado M."/>
        </authorList>
    </citation>
    <scope>NUCLEOTIDE SEQUENCE [LARGE SCALE GENOMIC DNA]</scope>
    <source>
        <strain evidence="2 3">PP-145.98</strain>
    </source>
</reference>
<keyword evidence="1" id="KW-1133">Transmembrane helix</keyword>
<keyword evidence="3" id="KW-1185">Reference proteome</keyword>
<accession>A0ABS2ZZR5</accession>
<organism evidence="2 3">
    <name type="scientific">Vibrio neptunius</name>
    <dbReference type="NCBI Taxonomy" id="170651"/>
    <lineage>
        <taxon>Bacteria</taxon>
        <taxon>Pseudomonadati</taxon>
        <taxon>Pseudomonadota</taxon>
        <taxon>Gammaproteobacteria</taxon>
        <taxon>Vibrionales</taxon>
        <taxon>Vibrionaceae</taxon>
        <taxon>Vibrio</taxon>
    </lineage>
</organism>
<keyword evidence="1" id="KW-0812">Transmembrane</keyword>
<sequence>MKKKLLRILLTWLCIYPIVTLVIFTLSTLDIQLPLWLQTLAITMILVPTMVLIIAPKVTVTIDRIVQQ</sequence>
<evidence type="ECO:0000313" key="3">
    <source>
        <dbReference type="Proteomes" id="UP000779070"/>
    </source>
</evidence>
<name>A0ABS2ZZR5_9VIBR</name>
<dbReference type="EMBL" id="JAFHLB010000005">
    <property type="protein sequence ID" value="MBN3577260.1"/>
    <property type="molecule type" value="Genomic_DNA"/>
</dbReference>
<dbReference type="Proteomes" id="UP000779070">
    <property type="component" value="Unassembled WGS sequence"/>
</dbReference>
<protein>
    <submittedName>
        <fullName evidence="2">Uncharacterized protein</fullName>
    </submittedName>
</protein>
<evidence type="ECO:0000313" key="2">
    <source>
        <dbReference type="EMBL" id="MBN3577260.1"/>
    </source>
</evidence>
<feature type="transmembrane region" description="Helical" evidence="1">
    <location>
        <begin position="9"/>
        <end position="29"/>
    </location>
</feature>